<dbReference type="STRING" id="2070753.A0A3A2ZC02"/>
<comment type="catalytic activity">
    <reaction evidence="1">
        <text>Thiol-dependent hydrolysis of ester, thioester, amide, peptide and isopeptide bonds formed by the C-terminal Gly of ubiquitin (a 76-residue protein attached to proteins as an intracellular targeting signal).</text>
        <dbReference type="EC" id="3.4.19.12"/>
    </reaction>
</comment>
<feature type="compositionally biased region" description="Polar residues" evidence="8">
    <location>
        <begin position="414"/>
        <end position="429"/>
    </location>
</feature>
<dbReference type="InterPro" id="IPR001394">
    <property type="entry name" value="Peptidase_C19_UCH"/>
</dbReference>
<keyword evidence="12" id="KW-1185">Reference proteome</keyword>
<dbReference type="CDD" id="cd02674">
    <property type="entry name" value="Peptidase_C19R"/>
    <property type="match status" value="1"/>
</dbReference>
<feature type="compositionally biased region" description="Polar residues" evidence="8">
    <location>
        <begin position="54"/>
        <end position="69"/>
    </location>
</feature>
<feature type="compositionally biased region" description="Polar residues" evidence="8">
    <location>
        <begin position="148"/>
        <end position="158"/>
    </location>
</feature>
<dbReference type="EMBL" id="MVGC01000305">
    <property type="protein sequence ID" value="RJE20466.1"/>
    <property type="molecule type" value="Genomic_DNA"/>
</dbReference>
<proteinExistence type="inferred from homology"/>
<dbReference type="PANTHER" id="PTHR21646">
    <property type="entry name" value="UBIQUITIN CARBOXYL-TERMINAL HYDROLASE"/>
    <property type="match status" value="1"/>
</dbReference>
<dbReference type="Pfam" id="PF00443">
    <property type="entry name" value="UCH"/>
    <property type="match status" value="1"/>
</dbReference>
<organism evidence="11 12">
    <name type="scientific">Aspergillus sclerotialis</name>
    <dbReference type="NCBI Taxonomy" id="2070753"/>
    <lineage>
        <taxon>Eukaryota</taxon>
        <taxon>Fungi</taxon>
        <taxon>Dikarya</taxon>
        <taxon>Ascomycota</taxon>
        <taxon>Pezizomycotina</taxon>
        <taxon>Eurotiomycetes</taxon>
        <taxon>Eurotiomycetidae</taxon>
        <taxon>Eurotiales</taxon>
        <taxon>Aspergillaceae</taxon>
        <taxon>Aspergillus</taxon>
        <taxon>Aspergillus subgen. Polypaecilum</taxon>
    </lineage>
</organism>
<dbReference type="EC" id="3.4.19.12" evidence="3"/>
<dbReference type="InterPro" id="IPR028889">
    <property type="entry name" value="USP"/>
</dbReference>
<protein>
    <recommendedName>
        <fullName evidence="3">ubiquitinyl hydrolase 1</fullName>
        <ecNumber evidence="3">3.4.19.12</ecNumber>
    </recommendedName>
</protein>
<dbReference type="PROSITE" id="PS00973">
    <property type="entry name" value="USP_2"/>
    <property type="match status" value="1"/>
</dbReference>
<dbReference type="PANTHER" id="PTHR21646:SF24">
    <property type="entry name" value="UBIQUITIN CARBOXYL-TERMINAL HYDROLASE"/>
    <property type="match status" value="1"/>
</dbReference>
<feature type="region of interest" description="Disordered" evidence="8">
    <location>
        <begin position="1"/>
        <end position="108"/>
    </location>
</feature>
<feature type="region of interest" description="Disordered" evidence="8">
    <location>
        <begin position="1364"/>
        <end position="1454"/>
    </location>
</feature>
<keyword evidence="6 11" id="KW-0378">Hydrolase</keyword>
<dbReference type="GO" id="GO:0016579">
    <property type="term" value="P:protein deubiquitination"/>
    <property type="evidence" value="ECO:0007669"/>
    <property type="project" value="InterPro"/>
</dbReference>
<sequence>MTGLEKKDGSLPPPPDHEARSSSPGTKRTAAEITGTDQHAKSGTNADDGLPSDPMSTDSAAMTGSTNFNKAGYSEQLGSENTYSTPPSMGTGDQSKAESATESDVRPSIDDQVAKVNCAAAQPLKENQKGYVVSMSWMKRVFARSSNYTDKADTSSTEGEIGPVDNTDLALATEQPVKDETGEPFVPLRKGLQMGTDYEIVPQEGWDMIMHWYGLADGSPVIVRYTHNTAPADAVENIQYEINPPIFAIFKLSNPANGTTPQTLKDKNTPTPRTVASRTTPFQKWLRHAKSLANIDMSTKVRIWKLGTAPEGSGAAVTPVMSRGAVPTPATTNAGSFGNCLTMDLNTFLSLSDGQRQLQEGFKDQTHNANYNGRSTLDMAGFGEGEIMVVLEESLGGKGVQWVSEASQKELNFYGVSTGNKSPGNNSPGKTKTAPLPKPKAKTPPVTRNRSPVASPAKRWGSKPLGCTGLSNSGNTCYFASALQCLQNVKELTCYFLSEDSLTHACGSKHKSELNPSNPIGCRGEIASAYGHLIRSLYEGNSHVKLDHIKKKAGKYVPAFSGNGQQDSQECVLFLLDGLHEDVNRVLKKPYREKPDSTDEMIHDPEALRKFAQEHWDIYKARNDSVITDLFAAMYKSSIECPVCHKVSLHFEPYTSLTVPIPSNEVWSHVFFYFPLHGSPVRINIEVPTHFTLGNVREQAAKLMRCDPNRVVLAEITGSRFFKVFDESKAVGSKANDSSDIRDADQLAFFEVDDVPTDYSPKRPKKSFRQFEIANKTPDFYSSAADRMLIPVFNRAWLRRSPFIQKKERKLFGAPSFIVVSREEAHDYDRILRKLLRVADNMTTYDLFNDEVISEESAIDGDDADSADSKIKASSVEGEDGMVNISVREETDRNQDSGTILHSEKPIPPRYRNLFDVRTMRAERTVPLISSTFEGKNHPLMSSRIPSKPSDPENWSKGEDEDSSTSERKASDESDGYASANSSSDSDCDISPPNRRRSMQSDRSPLILPGEGIVLDWTEDAYDKLFGNDTSEEESFRGSLIWGNFDLELIESEEVKRARSRREERRRKVMTVYDCFDEFMKAEVLSSGNAWWCDSCKDFRQAIKKVGLWTAPDIIPIHLKRFSNGTWRTSKIRNYIDFPVKGLDLTRYVEAPEEGKSYIYDLFAVDNHSGSIGGGHYTAHAKNFNDDNWYNFNDSTVSGPVDAEDAKSDLAYLLFYRRRSDRPLGGKALEEITESTMRALNEGELSSDSEVSVSASGEARRLGGSSLNGSSSALVKAGAAHRAGDGGNAVENEYAEQYEPPFSNFDSSEDFFGNSNSTGQEGMNFDNDYDIGTGSVSDAFNYNDSMWSFDRASNAHLSSQMTAAPPASLYDGDHGNYPDDAASDRAVDGDETSEPEVRLASLTDGAGDFDAAYGPPTPMDITQDIPAPREDDDSDELDVVELRVNDEDDKSHSN</sequence>
<dbReference type="SUPFAM" id="SSF54001">
    <property type="entry name" value="Cysteine proteinases"/>
    <property type="match status" value="1"/>
</dbReference>
<evidence type="ECO:0000313" key="12">
    <source>
        <dbReference type="Proteomes" id="UP000266188"/>
    </source>
</evidence>
<evidence type="ECO:0000259" key="9">
    <source>
        <dbReference type="PROSITE" id="PS50235"/>
    </source>
</evidence>
<feature type="compositionally biased region" description="Polar residues" evidence="8">
    <location>
        <begin position="76"/>
        <end position="102"/>
    </location>
</feature>
<comment type="similarity">
    <text evidence="2">Belongs to the peptidase C19 family.</text>
</comment>
<dbReference type="PROSITE" id="PS51283">
    <property type="entry name" value="DUSP"/>
    <property type="match status" value="1"/>
</dbReference>
<evidence type="ECO:0000256" key="7">
    <source>
        <dbReference type="ARBA" id="ARBA00022807"/>
    </source>
</evidence>
<feature type="region of interest" description="Disordered" evidence="8">
    <location>
        <begin position="414"/>
        <end position="458"/>
    </location>
</feature>
<dbReference type="PROSITE" id="PS00972">
    <property type="entry name" value="USP_1"/>
    <property type="match status" value="1"/>
</dbReference>
<feature type="compositionally biased region" description="Low complexity" evidence="8">
    <location>
        <begin position="976"/>
        <end position="991"/>
    </location>
</feature>
<feature type="domain" description="USP" evidence="9">
    <location>
        <begin position="468"/>
        <end position="1219"/>
    </location>
</feature>
<dbReference type="OrthoDB" id="952271at2759"/>
<keyword evidence="4" id="KW-0645">Protease</keyword>
<evidence type="ECO:0000256" key="8">
    <source>
        <dbReference type="SAM" id="MobiDB-lite"/>
    </source>
</evidence>
<keyword evidence="5" id="KW-0833">Ubl conjugation pathway</keyword>
<dbReference type="Pfam" id="PF06337">
    <property type="entry name" value="DUSP"/>
    <property type="match status" value="1"/>
</dbReference>
<reference evidence="12" key="1">
    <citation type="submission" date="2017-02" db="EMBL/GenBank/DDBJ databases">
        <authorList>
            <person name="Tafer H."/>
            <person name="Lopandic K."/>
        </authorList>
    </citation>
    <scope>NUCLEOTIDE SEQUENCE [LARGE SCALE GENOMIC DNA]</scope>
    <source>
        <strain evidence="12">CBS 366.77</strain>
    </source>
</reference>
<evidence type="ECO:0000256" key="6">
    <source>
        <dbReference type="ARBA" id="ARBA00022801"/>
    </source>
</evidence>
<dbReference type="InterPro" id="IPR018200">
    <property type="entry name" value="USP_CS"/>
</dbReference>
<evidence type="ECO:0000256" key="4">
    <source>
        <dbReference type="ARBA" id="ARBA00022670"/>
    </source>
</evidence>
<evidence type="ECO:0000259" key="10">
    <source>
        <dbReference type="PROSITE" id="PS51283"/>
    </source>
</evidence>
<dbReference type="Gene3D" id="3.30.2230.10">
    <property type="entry name" value="DUSP-like"/>
    <property type="match status" value="1"/>
</dbReference>
<feature type="region of interest" description="Disordered" evidence="8">
    <location>
        <begin position="859"/>
        <end position="884"/>
    </location>
</feature>
<evidence type="ECO:0000256" key="1">
    <source>
        <dbReference type="ARBA" id="ARBA00000707"/>
    </source>
</evidence>
<evidence type="ECO:0000313" key="11">
    <source>
        <dbReference type="EMBL" id="RJE20466.1"/>
    </source>
</evidence>
<keyword evidence="7" id="KW-0788">Thiol protease</keyword>
<dbReference type="SUPFAM" id="SSF143791">
    <property type="entry name" value="DUSP-like"/>
    <property type="match status" value="1"/>
</dbReference>
<dbReference type="InterPro" id="IPR050185">
    <property type="entry name" value="Ub_carboxyl-term_hydrolase"/>
</dbReference>
<feature type="region of interest" description="Disordered" evidence="8">
    <location>
        <begin position="928"/>
        <end position="1005"/>
    </location>
</feature>
<dbReference type="InterPro" id="IPR006615">
    <property type="entry name" value="Pept_C19_DUSP"/>
</dbReference>
<feature type="compositionally biased region" description="Acidic residues" evidence="8">
    <location>
        <begin position="1430"/>
        <end position="1439"/>
    </location>
</feature>
<feature type="compositionally biased region" description="Basic and acidic residues" evidence="8">
    <location>
        <begin position="1"/>
        <end position="20"/>
    </location>
</feature>
<dbReference type="Gene3D" id="3.90.70.10">
    <property type="entry name" value="Cysteine proteinases"/>
    <property type="match status" value="2"/>
</dbReference>
<dbReference type="InterPro" id="IPR035927">
    <property type="entry name" value="DUSP-like_sf"/>
</dbReference>
<feature type="region of interest" description="Disordered" evidence="8">
    <location>
        <begin position="148"/>
        <end position="169"/>
    </location>
</feature>
<evidence type="ECO:0000256" key="3">
    <source>
        <dbReference type="ARBA" id="ARBA00012759"/>
    </source>
</evidence>
<feature type="region of interest" description="Disordered" evidence="8">
    <location>
        <begin position="1242"/>
        <end position="1265"/>
    </location>
</feature>
<comment type="caution">
    <text evidence="11">The sequence shown here is derived from an EMBL/GenBank/DDBJ whole genome shotgun (WGS) entry which is preliminary data.</text>
</comment>
<dbReference type="GO" id="GO:0004843">
    <property type="term" value="F:cysteine-type deubiquitinase activity"/>
    <property type="evidence" value="ECO:0007669"/>
    <property type="project" value="UniProtKB-EC"/>
</dbReference>
<dbReference type="PROSITE" id="PS50235">
    <property type="entry name" value="USP_3"/>
    <property type="match status" value="1"/>
</dbReference>
<feature type="domain" description="DUSP" evidence="10">
    <location>
        <begin position="107"/>
        <end position="227"/>
    </location>
</feature>
<feature type="compositionally biased region" description="Basic and acidic residues" evidence="8">
    <location>
        <begin position="1440"/>
        <end position="1454"/>
    </location>
</feature>
<gene>
    <name evidence="11" type="ORF">PHISCL_07202</name>
</gene>
<dbReference type="GO" id="GO:0006508">
    <property type="term" value="P:proteolysis"/>
    <property type="evidence" value="ECO:0007669"/>
    <property type="project" value="UniProtKB-KW"/>
</dbReference>
<dbReference type="SMART" id="SM00695">
    <property type="entry name" value="DUSP"/>
    <property type="match status" value="1"/>
</dbReference>
<evidence type="ECO:0000256" key="5">
    <source>
        <dbReference type="ARBA" id="ARBA00022786"/>
    </source>
</evidence>
<dbReference type="Proteomes" id="UP000266188">
    <property type="component" value="Unassembled WGS sequence"/>
</dbReference>
<accession>A0A3A2ZC02</accession>
<feature type="compositionally biased region" description="Basic and acidic residues" evidence="8">
    <location>
        <begin position="1371"/>
        <end position="1388"/>
    </location>
</feature>
<feature type="compositionally biased region" description="Polar residues" evidence="8">
    <location>
        <begin position="35"/>
        <end position="45"/>
    </location>
</feature>
<feature type="region of interest" description="Disordered" evidence="8">
    <location>
        <begin position="258"/>
        <end position="278"/>
    </location>
</feature>
<name>A0A3A2ZC02_9EURO</name>
<dbReference type="InterPro" id="IPR038765">
    <property type="entry name" value="Papain-like_cys_pep_sf"/>
</dbReference>
<evidence type="ECO:0000256" key="2">
    <source>
        <dbReference type="ARBA" id="ARBA00009085"/>
    </source>
</evidence>